<sequence>MLFTVAAAGSRTFPELLASQAADRVILGTFLAAALLFAVFALIHAIRKPRHAPPALPLPASGEAPAVPSSEGPPPLPSPDPYVPPWSLSAAPLEPATGPARIFQYFKVPTHPYRWIDLLFIGLVFLIFSGLTAGSGGADAKQMSIEEKYRPEILVTSMFFQFAIMGIACAFMTRRIPQAEWLGLRWRQWWLAFIIAPATVFFMWISMAVLQVSGWNGWLEQALGIESLQESVKLLQEAKDPVVVALMAIAAVIVAPIAEEVVFRGYLYPAAKHFCGPVGGILFSSLVFAAAHGNVVAIAPLFLLAVLLCLIYEFTGSIWANISVHFLFNAATVAIQLLFRYGVLDMPSS</sequence>
<feature type="region of interest" description="Disordered" evidence="1">
    <location>
        <begin position="57"/>
        <end position="78"/>
    </location>
</feature>
<feature type="compositionally biased region" description="Low complexity" evidence="1">
    <location>
        <begin position="58"/>
        <end position="70"/>
    </location>
</feature>
<evidence type="ECO:0000313" key="5">
    <source>
        <dbReference type="Proteomes" id="UP001165653"/>
    </source>
</evidence>
<keyword evidence="4" id="KW-0378">Hydrolase</keyword>
<feature type="domain" description="CAAX prenyl protease 2/Lysostaphin resistance protein A-like" evidence="3">
    <location>
        <begin position="244"/>
        <end position="330"/>
    </location>
</feature>
<feature type="transmembrane region" description="Helical" evidence="2">
    <location>
        <begin position="153"/>
        <end position="173"/>
    </location>
</feature>
<evidence type="ECO:0000256" key="2">
    <source>
        <dbReference type="SAM" id="Phobius"/>
    </source>
</evidence>
<dbReference type="EMBL" id="JAPDDR010000003">
    <property type="protein sequence ID" value="MCW1913305.1"/>
    <property type="molecule type" value="Genomic_DNA"/>
</dbReference>
<dbReference type="RefSeq" id="WP_264512622.1">
    <property type="nucleotide sequence ID" value="NZ_JAPDDR010000003.1"/>
</dbReference>
<dbReference type="PANTHER" id="PTHR39430:SF1">
    <property type="entry name" value="PROTEASE"/>
    <property type="match status" value="1"/>
</dbReference>
<dbReference type="GO" id="GO:0008237">
    <property type="term" value="F:metallopeptidase activity"/>
    <property type="evidence" value="ECO:0007669"/>
    <property type="project" value="UniProtKB-KW"/>
</dbReference>
<dbReference type="Pfam" id="PF02517">
    <property type="entry name" value="Rce1-like"/>
    <property type="match status" value="1"/>
</dbReference>
<evidence type="ECO:0000259" key="3">
    <source>
        <dbReference type="Pfam" id="PF02517"/>
    </source>
</evidence>
<keyword evidence="4" id="KW-0645">Protease</keyword>
<keyword evidence="5" id="KW-1185">Reference proteome</keyword>
<feature type="transmembrane region" description="Helical" evidence="2">
    <location>
        <begin position="274"/>
        <end position="291"/>
    </location>
</feature>
<proteinExistence type="predicted"/>
<keyword evidence="2" id="KW-1133">Transmembrane helix</keyword>
<keyword evidence="4" id="KW-0482">Metalloprotease</keyword>
<dbReference type="PANTHER" id="PTHR39430">
    <property type="entry name" value="MEMBRANE-ASSOCIATED PROTEASE-RELATED"/>
    <property type="match status" value="1"/>
</dbReference>
<gene>
    <name evidence="4" type="ORF">OJ996_06965</name>
</gene>
<dbReference type="InterPro" id="IPR003675">
    <property type="entry name" value="Rce1/LyrA-like_dom"/>
</dbReference>
<evidence type="ECO:0000256" key="1">
    <source>
        <dbReference type="SAM" id="MobiDB-lite"/>
    </source>
</evidence>
<comment type="caution">
    <text evidence="4">The sequence shown here is derived from an EMBL/GenBank/DDBJ whole genome shotgun (WGS) entry which is preliminary data.</text>
</comment>
<organism evidence="4 5">
    <name type="scientific">Luteolibacter rhizosphaerae</name>
    <dbReference type="NCBI Taxonomy" id="2989719"/>
    <lineage>
        <taxon>Bacteria</taxon>
        <taxon>Pseudomonadati</taxon>
        <taxon>Verrucomicrobiota</taxon>
        <taxon>Verrucomicrobiia</taxon>
        <taxon>Verrucomicrobiales</taxon>
        <taxon>Verrucomicrobiaceae</taxon>
        <taxon>Luteolibacter</taxon>
    </lineage>
</organism>
<protein>
    <submittedName>
        <fullName evidence="4">CPBP family intramembrane metalloprotease</fullName>
    </submittedName>
</protein>
<evidence type="ECO:0000313" key="4">
    <source>
        <dbReference type="EMBL" id="MCW1913305.1"/>
    </source>
</evidence>
<name>A0ABT3G0E9_9BACT</name>
<accession>A0ABT3G0E9</accession>
<feature type="transmembrane region" description="Helical" evidence="2">
    <location>
        <begin position="189"/>
        <end position="210"/>
    </location>
</feature>
<reference evidence="4" key="1">
    <citation type="submission" date="2022-10" db="EMBL/GenBank/DDBJ databases">
        <title>Luteolibacter sp. GHJ8, whole genome shotgun sequencing project.</title>
        <authorList>
            <person name="Zhao G."/>
            <person name="Shen L."/>
        </authorList>
    </citation>
    <scope>NUCLEOTIDE SEQUENCE</scope>
    <source>
        <strain evidence="4">GHJ8</strain>
    </source>
</reference>
<feature type="transmembrane region" description="Helical" evidence="2">
    <location>
        <begin position="326"/>
        <end position="343"/>
    </location>
</feature>
<keyword evidence="2" id="KW-0812">Transmembrane</keyword>
<feature type="transmembrane region" description="Helical" evidence="2">
    <location>
        <begin position="297"/>
        <end position="314"/>
    </location>
</feature>
<feature type="transmembrane region" description="Helical" evidence="2">
    <location>
        <begin position="242"/>
        <end position="262"/>
    </location>
</feature>
<dbReference type="Proteomes" id="UP001165653">
    <property type="component" value="Unassembled WGS sequence"/>
</dbReference>
<feature type="transmembrane region" description="Helical" evidence="2">
    <location>
        <begin position="115"/>
        <end position="133"/>
    </location>
</feature>
<feature type="transmembrane region" description="Helical" evidence="2">
    <location>
        <begin position="25"/>
        <end position="46"/>
    </location>
</feature>
<keyword evidence="2" id="KW-0472">Membrane</keyword>